<organism evidence="2 3">
    <name type="scientific">Paramecium pentaurelia</name>
    <dbReference type="NCBI Taxonomy" id="43138"/>
    <lineage>
        <taxon>Eukaryota</taxon>
        <taxon>Sar</taxon>
        <taxon>Alveolata</taxon>
        <taxon>Ciliophora</taxon>
        <taxon>Intramacronucleata</taxon>
        <taxon>Oligohymenophorea</taxon>
        <taxon>Peniculida</taxon>
        <taxon>Parameciidae</taxon>
        <taxon>Paramecium</taxon>
    </lineage>
</organism>
<dbReference type="Proteomes" id="UP000689195">
    <property type="component" value="Unassembled WGS sequence"/>
</dbReference>
<dbReference type="EMBL" id="CAJJDO010000090">
    <property type="protein sequence ID" value="CAD8187771.1"/>
    <property type="molecule type" value="Genomic_DNA"/>
</dbReference>
<evidence type="ECO:0000313" key="2">
    <source>
        <dbReference type="EMBL" id="CAD8187771.1"/>
    </source>
</evidence>
<name>A0A8S1WFI4_9CILI</name>
<comment type="caution">
    <text evidence="2">The sequence shown here is derived from an EMBL/GenBank/DDBJ whole genome shotgun (WGS) entry which is preliminary data.</text>
</comment>
<accession>A0A8S1WFI4</accession>
<evidence type="ECO:0000313" key="3">
    <source>
        <dbReference type="Proteomes" id="UP000689195"/>
    </source>
</evidence>
<evidence type="ECO:0000256" key="1">
    <source>
        <dbReference type="SAM" id="Coils"/>
    </source>
</evidence>
<proteinExistence type="predicted"/>
<feature type="coiled-coil region" evidence="1">
    <location>
        <begin position="314"/>
        <end position="346"/>
    </location>
</feature>
<gene>
    <name evidence="2" type="ORF">PPENT_87.1.T0900035</name>
</gene>
<dbReference type="AlphaFoldDB" id="A0A8S1WFI4"/>
<protein>
    <submittedName>
        <fullName evidence="2">Uncharacterized protein</fullName>
    </submittedName>
</protein>
<dbReference type="OrthoDB" id="309443at2759"/>
<keyword evidence="3" id="KW-1185">Reference proteome</keyword>
<sequence length="404" mass="48604">MLGMEYICQQFYSYQDVQQLKEIIKIDQIGIINIYEDEQIIKYQIDRSKCLRLSDLIYMINQNFVRLYLGQLLTLFVNLLNKVISLQTQYNIYHQYLDPNRIWLIFQNSFRSVGFVYTKIDYKIAFTGYQCQQYVIGSNLPISAYEKIQQIIKAILKQFQKNNMFFKNSTQNEIKQQIYDPIIQVCDKLDIFATLDKIQGILKEFGFDEQQQTIKFEDSLKNQKVEIIRNQNIKQIEQQIKEYVQVLKDEENPLILEMIILTQMKNIASTIENQQKLKKVEKDNHYLKSMESFYEEYQIQLKNSTENIIQVIVKDTLQQKLIQYKLEYLEEEIQKLTQNIVKKIVNMRLNQYFYNSPHYYIRYDQQHLLQCQLSLYSKLLLEIVNEEIDIFILLQVILVIDEFI</sequence>
<reference evidence="2" key="1">
    <citation type="submission" date="2021-01" db="EMBL/GenBank/DDBJ databases">
        <authorList>
            <consortium name="Genoscope - CEA"/>
            <person name="William W."/>
        </authorList>
    </citation>
    <scope>NUCLEOTIDE SEQUENCE</scope>
</reference>
<keyword evidence="1" id="KW-0175">Coiled coil</keyword>